<sequence>MAAEQDTNPDHQNPDVAESFISSAELDRPSFQDNNGHFPKTPEEDTFTPTSVIYFKEALDSANVQFAKKISNPPGTVKYEFHIETTKKNKRIHLSPLAPSAHVTPTMLLSITAAILVNTHSVAANTTNPVSVSGGCAE</sequence>
<protein>
    <submittedName>
        <fullName evidence="2">Protein RUFY3 isoform X4</fullName>
    </submittedName>
</protein>
<feature type="region of interest" description="Disordered" evidence="1">
    <location>
        <begin position="1"/>
        <end position="46"/>
    </location>
</feature>
<comment type="caution">
    <text evidence="2">The sequence shown here is derived from an EMBL/GenBank/DDBJ whole genome shotgun (WGS) entry which is preliminary data.</text>
</comment>
<dbReference type="EMBL" id="MU563244">
    <property type="protein sequence ID" value="KAI5613111.1"/>
    <property type="molecule type" value="Genomic_DNA"/>
</dbReference>
<reference evidence="2" key="1">
    <citation type="submission" date="2018-07" db="EMBL/GenBank/DDBJ databases">
        <title>Comparative genomics of catfishes provides insights into carnivory and benthic adaptation.</title>
        <authorList>
            <person name="Zhang Y."/>
            <person name="Wang D."/>
            <person name="Peng Z."/>
            <person name="Zheng S."/>
            <person name="Shao F."/>
            <person name="Tao W."/>
        </authorList>
    </citation>
    <scope>NUCLEOTIDE SEQUENCE</scope>
    <source>
        <strain evidence="2">Chongqing</strain>
    </source>
</reference>
<accession>A0AAD5ABD3</accession>
<dbReference type="AlphaFoldDB" id="A0AAD5ABD3"/>
<name>A0AAD5ABD3_SILAS</name>
<evidence type="ECO:0000313" key="2">
    <source>
        <dbReference type="EMBL" id="KAI5613111.1"/>
    </source>
</evidence>
<organism evidence="2 3">
    <name type="scientific">Silurus asotus</name>
    <name type="common">Amur catfish</name>
    <name type="synonym">Parasilurus asotus</name>
    <dbReference type="NCBI Taxonomy" id="30991"/>
    <lineage>
        <taxon>Eukaryota</taxon>
        <taxon>Metazoa</taxon>
        <taxon>Chordata</taxon>
        <taxon>Craniata</taxon>
        <taxon>Vertebrata</taxon>
        <taxon>Euteleostomi</taxon>
        <taxon>Actinopterygii</taxon>
        <taxon>Neopterygii</taxon>
        <taxon>Teleostei</taxon>
        <taxon>Ostariophysi</taxon>
        <taxon>Siluriformes</taxon>
        <taxon>Siluridae</taxon>
        <taxon>Silurus</taxon>
    </lineage>
</organism>
<evidence type="ECO:0000313" key="3">
    <source>
        <dbReference type="Proteomes" id="UP001205998"/>
    </source>
</evidence>
<keyword evidence="3" id="KW-1185">Reference proteome</keyword>
<gene>
    <name evidence="2" type="ORF">C0J50_11471</name>
</gene>
<dbReference type="Proteomes" id="UP001205998">
    <property type="component" value="Unassembled WGS sequence"/>
</dbReference>
<proteinExistence type="predicted"/>
<evidence type="ECO:0000256" key="1">
    <source>
        <dbReference type="SAM" id="MobiDB-lite"/>
    </source>
</evidence>